<organism evidence="2 3">
    <name type="scientific">Tychonema bourrellyi FEM_GT703</name>
    <dbReference type="NCBI Taxonomy" id="2040638"/>
    <lineage>
        <taxon>Bacteria</taxon>
        <taxon>Bacillati</taxon>
        <taxon>Cyanobacteriota</taxon>
        <taxon>Cyanophyceae</taxon>
        <taxon>Oscillatoriophycideae</taxon>
        <taxon>Oscillatoriales</taxon>
        <taxon>Microcoleaceae</taxon>
        <taxon>Tychonema</taxon>
    </lineage>
</organism>
<evidence type="ECO:0000259" key="1">
    <source>
        <dbReference type="Pfam" id="PF01471"/>
    </source>
</evidence>
<dbReference type="RefSeq" id="WP_096828455.1">
    <property type="nucleotide sequence ID" value="NZ_NXIB02000051.1"/>
</dbReference>
<accession>A0A2G4F153</accession>
<dbReference type="InterPro" id="IPR036366">
    <property type="entry name" value="PGBDSf"/>
</dbReference>
<sequence>MVGQQTFSILLAVLVLLVLTGIGGANYASGGDEACHTNDCHEPQRKSHKPHKRILKHGSRGEDVKKLQKILNARGLCPQPIVIDGVFGPTTLTAVKKFQRQAHLPVDGIVGGKTWDKLFASL</sequence>
<gene>
    <name evidence="2" type="ORF">CP500_010660</name>
</gene>
<evidence type="ECO:0000313" key="3">
    <source>
        <dbReference type="Proteomes" id="UP000226442"/>
    </source>
</evidence>
<dbReference type="OrthoDB" id="9805070at2"/>
<protein>
    <submittedName>
        <fullName evidence="2">Peptidoglycan-binding protein</fullName>
    </submittedName>
</protein>
<comment type="caution">
    <text evidence="2">The sequence shown here is derived from an EMBL/GenBank/DDBJ whole genome shotgun (WGS) entry which is preliminary data.</text>
</comment>
<dbReference type="AlphaFoldDB" id="A0A2G4F153"/>
<proteinExistence type="predicted"/>
<evidence type="ECO:0000313" key="2">
    <source>
        <dbReference type="EMBL" id="PHX55476.1"/>
    </source>
</evidence>
<feature type="domain" description="Peptidoglycan binding-like" evidence="1">
    <location>
        <begin position="60"/>
        <end position="118"/>
    </location>
</feature>
<dbReference type="Proteomes" id="UP000226442">
    <property type="component" value="Unassembled WGS sequence"/>
</dbReference>
<keyword evidence="3" id="KW-1185">Reference proteome</keyword>
<dbReference type="SUPFAM" id="SSF47090">
    <property type="entry name" value="PGBD-like"/>
    <property type="match status" value="1"/>
</dbReference>
<dbReference type="EMBL" id="NXIB02000051">
    <property type="protein sequence ID" value="PHX55476.1"/>
    <property type="molecule type" value="Genomic_DNA"/>
</dbReference>
<reference evidence="2" key="1">
    <citation type="submission" date="2017-10" db="EMBL/GenBank/DDBJ databases">
        <title>Draft genome sequence of the planktic cyanobacteria Tychonema bourrellyi isolated from alpine lentic freshwater.</title>
        <authorList>
            <person name="Tett A."/>
            <person name="Armanini F."/>
            <person name="Asnicar F."/>
            <person name="Boscaini A."/>
            <person name="Pasolli E."/>
            <person name="Zolfo M."/>
            <person name="Donati C."/>
            <person name="Salmaso N."/>
            <person name="Segata N."/>
        </authorList>
    </citation>
    <scope>NUCLEOTIDE SEQUENCE</scope>
    <source>
        <strain evidence="2">FEM_GT703</strain>
    </source>
</reference>
<name>A0A2G4F153_9CYAN</name>
<dbReference type="InterPro" id="IPR002477">
    <property type="entry name" value="Peptidoglycan-bd-like"/>
</dbReference>
<dbReference type="InterPro" id="IPR036365">
    <property type="entry name" value="PGBD-like_sf"/>
</dbReference>
<dbReference type="Pfam" id="PF01471">
    <property type="entry name" value="PG_binding_1"/>
    <property type="match status" value="1"/>
</dbReference>
<dbReference type="Gene3D" id="1.10.101.10">
    <property type="entry name" value="PGBD-like superfamily/PGBD"/>
    <property type="match status" value="1"/>
</dbReference>